<dbReference type="GO" id="GO:0009882">
    <property type="term" value="F:blue light photoreceptor activity"/>
    <property type="evidence" value="ECO:0007669"/>
    <property type="project" value="InterPro"/>
</dbReference>
<feature type="domain" description="BLUF" evidence="1">
    <location>
        <begin position="16"/>
        <end position="107"/>
    </location>
</feature>
<dbReference type="Gene3D" id="3.30.70.100">
    <property type="match status" value="1"/>
</dbReference>
<proteinExistence type="predicted"/>
<dbReference type="Gene3D" id="1.10.1240.10">
    <property type="entry name" value="Methionine synthase domain"/>
    <property type="match status" value="1"/>
</dbReference>
<dbReference type="RefSeq" id="WP_108222625.1">
    <property type="nucleotide sequence ID" value="NZ_QAOT01000033.1"/>
</dbReference>
<dbReference type="PROSITE" id="PS50925">
    <property type="entry name" value="BLUF"/>
    <property type="match status" value="1"/>
</dbReference>
<dbReference type="InterPro" id="IPR036046">
    <property type="entry name" value="Acylphosphatase-like_dom_sf"/>
</dbReference>
<sequence>MVKEREAKVAMAGSDLISCCYRSLAAPSLTMGDLIDIVEASRRRNAELQITGALFYADGRFLQWLEGPADAVNGLLDGILRDGRHSGFELLAKEPATERRFAGWHMQLSCPESDLRSLGITDGRQIVAVGRSLLPEGTDSLSFDRIATVGHFLSEVCAARSLASEMDEGTATIYPLHDGPARRSARAEAVARLCDLLLADPLGRIAEIESLLRAHAPTAADFARLYETCAERMLRDLAEDRTTRLRLTLACSALQMVLRRIHHLPDPQNSVGAVTVTAVPGQTPILEAALAGEMLRAAGWSTSILHPESAEDLIGRLRATRTATLVVAPSLLEGTDHDRETLRLIAALRARRDLPEQRILIGGGLAQLAPSMLKEAGADAGFRHLSQLTASVAGVACPHNAECCSMRACRMPASQFCGKRINPDFLLANVMPSVMTRLSARQERRRTA</sequence>
<evidence type="ECO:0000313" key="3">
    <source>
        <dbReference type="Proteomes" id="UP000244060"/>
    </source>
</evidence>
<dbReference type="Pfam" id="PF04940">
    <property type="entry name" value="BLUF"/>
    <property type="match status" value="1"/>
</dbReference>
<dbReference type="Pfam" id="PF21966">
    <property type="entry name" value="AppA_SCHIC"/>
    <property type="match status" value="1"/>
</dbReference>
<gene>
    <name evidence="2" type="ORF">C8J28_1336</name>
</gene>
<dbReference type="InterPro" id="IPR036594">
    <property type="entry name" value="Meth_synthase_dom"/>
</dbReference>
<accession>A0A2T5JP81</accession>
<reference evidence="2 3" key="1">
    <citation type="submission" date="2018-04" db="EMBL/GenBank/DDBJ databases">
        <title>Genomic Encyclopedia of Type Strains, Phase III (KMG-III): the genomes of soil and plant-associated and newly described type strains.</title>
        <authorList>
            <person name="Whitman W."/>
        </authorList>
    </citation>
    <scope>NUCLEOTIDE SEQUENCE [LARGE SCALE GENOMIC DNA]</scope>
    <source>
        <strain evidence="2 3">KA25</strain>
    </source>
</reference>
<organism evidence="2 3">
    <name type="scientific">Cereibacter azotoformans</name>
    <dbReference type="NCBI Taxonomy" id="43057"/>
    <lineage>
        <taxon>Bacteria</taxon>
        <taxon>Pseudomonadati</taxon>
        <taxon>Pseudomonadota</taxon>
        <taxon>Alphaproteobacteria</taxon>
        <taxon>Rhodobacterales</taxon>
        <taxon>Paracoccaceae</taxon>
        <taxon>Cereibacter</taxon>
    </lineage>
</organism>
<dbReference type="Gene3D" id="3.40.50.280">
    <property type="entry name" value="Cobalamin-binding domain"/>
    <property type="match status" value="1"/>
</dbReference>
<protein>
    <submittedName>
        <fullName evidence="2">FAD-dependent sensor of blue light</fullName>
    </submittedName>
</protein>
<comment type="caution">
    <text evidence="2">The sequence shown here is derived from an EMBL/GenBank/DDBJ whole genome shotgun (WGS) entry which is preliminary data.</text>
</comment>
<dbReference type="Pfam" id="PF21961">
    <property type="entry name" value="AppA_4HB"/>
    <property type="match status" value="1"/>
</dbReference>
<evidence type="ECO:0000259" key="1">
    <source>
        <dbReference type="PROSITE" id="PS50925"/>
    </source>
</evidence>
<dbReference type="InterPro" id="IPR054142">
    <property type="entry name" value="AppA_SCHIC"/>
</dbReference>
<dbReference type="EMBL" id="QAOT01000033">
    <property type="protein sequence ID" value="PTR09200.1"/>
    <property type="molecule type" value="Genomic_DNA"/>
</dbReference>
<dbReference type="GO" id="GO:0071949">
    <property type="term" value="F:FAD binding"/>
    <property type="evidence" value="ECO:0007669"/>
    <property type="project" value="InterPro"/>
</dbReference>
<dbReference type="AlphaFoldDB" id="A0A2T5JP81"/>
<keyword evidence="3" id="KW-1185">Reference proteome</keyword>
<dbReference type="OrthoDB" id="196105at2"/>
<evidence type="ECO:0000313" key="2">
    <source>
        <dbReference type="EMBL" id="PTR09200.1"/>
    </source>
</evidence>
<dbReference type="InterPro" id="IPR007024">
    <property type="entry name" value="BLUF_domain"/>
</dbReference>
<name>A0A2T5JP81_9RHOB</name>
<dbReference type="SUPFAM" id="SSF54975">
    <property type="entry name" value="Acylphosphatase/BLUF domain-like"/>
    <property type="match status" value="1"/>
</dbReference>
<dbReference type="SMART" id="SM01034">
    <property type="entry name" value="BLUF"/>
    <property type="match status" value="1"/>
</dbReference>
<dbReference type="InterPro" id="IPR054140">
    <property type="entry name" value="AppA_4HB"/>
</dbReference>
<dbReference type="Proteomes" id="UP000244060">
    <property type="component" value="Unassembled WGS sequence"/>
</dbReference>